<gene>
    <name evidence="1" type="ORF">L6164_000250</name>
</gene>
<sequence length="339" mass="38078">MSDLSKNQFQVETEVQGVPWVPSFQLEVLHMPNCKLNAPQGTLPSFLSYQHDLQYLDLSNNKLVGVFPNWLLVNNINLRSLILDYNMFTGPFELPTYVDQNPHPLYDLQISNNKMAGNLPKHIGYILPNLIYLNVSGNGFDGSIPTSVGNMSNLYAFDLSRNNFSGEVPDSLWRSCASLGFLVLSHNSLWGQLFPSPLNMSQLELLFLDNNYFHGTLQHGILELPYLEGLDISNNKLLGTVPDFISKFSSLHVINLSGINFTACYVNMNHLVSLDLHSNNLVGSIPHMRKTGSFLAVLDLRDNNLSRKIPHWIDDRLQSLRALLLGGNHLQGHLPNRVS</sequence>
<organism evidence="1 2">
    <name type="scientific">Bauhinia variegata</name>
    <name type="common">Purple orchid tree</name>
    <name type="synonym">Phanera variegata</name>
    <dbReference type="NCBI Taxonomy" id="167791"/>
    <lineage>
        <taxon>Eukaryota</taxon>
        <taxon>Viridiplantae</taxon>
        <taxon>Streptophyta</taxon>
        <taxon>Embryophyta</taxon>
        <taxon>Tracheophyta</taxon>
        <taxon>Spermatophyta</taxon>
        <taxon>Magnoliopsida</taxon>
        <taxon>eudicotyledons</taxon>
        <taxon>Gunneridae</taxon>
        <taxon>Pentapetalae</taxon>
        <taxon>rosids</taxon>
        <taxon>fabids</taxon>
        <taxon>Fabales</taxon>
        <taxon>Fabaceae</taxon>
        <taxon>Cercidoideae</taxon>
        <taxon>Cercideae</taxon>
        <taxon>Bauhiniinae</taxon>
        <taxon>Bauhinia</taxon>
    </lineage>
</organism>
<protein>
    <submittedName>
        <fullName evidence="1">Uncharacterized protein</fullName>
    </submittedName>
</protein>
<reference evidence="1 2" key="1">
    <citation type="journal article" date="2022" name="DNA Res.">
        <title>Chromosomal-level genome assembly of the orchid tree Bauhinia variegata (Leguminosae; Cercidoideae) supports the allotetraploid origin hypothesis of Bauhinia.</title>
        <authorList>
            <person name="Zhong Y."/>
            <person name="Chen Y."/>
            <person name="Zheng D."/>
            <person name="Pang J."/>
            <person name="Liu Y."/>
            <person name="Luo S."/>
            <person name="Meng S."/>
            <person name="Qian L."/>
            <person name="Wei D."/>
            <person name="Dai S."/>
            <person name="Zhou R."/>
        </authorList>
    </citation>
    <scope>NUCLEOTIDE SEQUENCE [LARGE SCALE GENOMIC DNA]</scope>
    <source>
        <strain evidence="1">BV-YZ2020</strain>
    </source>
</reference>
<accession>A0ACB9Q619</accession>
<evidence type="ECO:0000313" key="1">
    <source>
        <dbReference type="EMBL" id="KAI4356211.1"/>
    </source>
</evidence>
<dbReference type="Proteomes" id="UP000828941">
    <property type="component" value="Chromosome 1"/>
</dbReference>
<comment type="caution">
    <text evidence="1">The sequence shown here is derived from an EMBL/GenBank/DDBJ whole genome shotgun (WGS) entry which is preliminary data.</text>
</comment>
<dbReference type="EMBL" id="CM039426">
    <property type="protein sequence ID" value="KAI4356211.1"/>
    <property type="molecule type" value="Genomic_DNA"/>
</dbReference>
<evidence type="ECO:0000313" key="2">
    <source>
        <dbReference type="Proteomes" id="UP000828941"/>
    </source>
</evidence>
<proteinExistence type="predicted"/>
<keyword evidence="2" id="KW-1185">Reference proteome</keyword>
<name>A0ACB9Q619_BAUVA</name>